<dbReference type="Pfam" id="PF13620">
    <property type="entry name" value="CarboxypepD_reg"/>
    <property type="match status" value="1"/>
</dbReference>
<dbReference type="InterPro" id="IPR012910">
    <property type="entry name" value="Plug_dom"/>
</dbReference>
<evidence type="ECO:0000313" key="7">
    <source>
        <dbReference type="EMBL" id="TWI86900.1"/>
    </source>
</evidence>
<dbReference type="PANTHER" id="PTHR40980:SF4">
    <property type="entry name" value="TONB-DEPENDENT RECEPTOR-LIKE BETA-BARREL DOMAIN-CONTAINING PROTEIN"/>
    <property type="match status" value="1"/>
</dbReference>
<dbReference type="Pfam" id="PF07715">
    <property type="entry name" value="Plug"/>
    <property type="match status" value="1"/>
</dbReference>
<dbReference type="SUPFAM" id="SSF49464">
    <property type="entry name" value="Carboxypeptidase regulatory domain-like"/>
    <property type="match status" value="1"/>
</dbReference>
<dbReference type="OrthoDB" id="905812at2"/>
<evidence type="ECO:0000256" key="4">
    <source>
        <dbReference type="SAM" id="SignalP"/>
    </source>
</evidence>
<sequence>MKNRILALLTILSCPFFAHAQHTAAIHVTGQVADSVTRQPLAYATVTLLQAASRRPVMNTLTDEQGHFSLAGVSPGRYTISIRLNGYTPLLLKAFTADSLHPRHTLPTSYLQPATRQLQAVTVTGQKPLLEIKDDRLVYNVEQDLNKDALSAAEMLRRVPLVTVDPDGNIRLKGSSSFKVLLNGKSTSVIARNPAEALHSFPASVINSIEVITEPSARYDAEGAAGIINIITRPKFSGHNGTLYGNYNTRGFAYGGGTLNIKAGKLGIASYMSANYYRNKGRSDGRLESYVPGNRTTLLQSGTSTFDGSSLNGNLELSYDLDSSSSLSVYGNVDISRNSTRSQQLNLLHDSLAQRLQTGQYTAFPKYRRNSYDAGLDYQKKFRQPARTLSLSLNLNAGDNSLHSDNTQNNDPGGYVQLFNNNNEQHTETTIQLDYSHPLPHQQLLETGAKAIFRTIESDFSQLVKEEPGIFRENPGRSNAFHYGQDVLAFYTTYRFKVKEKLNVLLGARLEHTSVNARFISGNTSLDNDYLNFVPTANISLALNAQQAIAFSYSRRLQRPWVWSLNPYVDDSDPNNITFGNPDLEPEFSHTFGLRYNGLLKEIRLTASADHTLTTNAMEPYVTIDTVKGFTSSTYANIGRRSATGFNLSTGWQPTARWNLHVNLRVMYTALRGYASLHNTGWSASSYASTGYDLGKGMEAEASAQLNSSQPTLQGRTPGYVTSTFTLRKSLFREKATAGLHIDQPFQQEIAWRSKTGAPLFYRAHTFYYPVRAVRISFNWKFGQLKTSVSRKKGVNNNDIKQRDGSKP</sequence>
<feature type="chain" id="PRO_5022209470" evidence="4">
    <location>
        <begin position="21"/>
        <end position="808"/>
    </location>
</feature>
<evidence type="ECO:0000256" key="1">
    <source>
        <dbReference type="ARBA" id="ARBA00004442"/>
    </source>
</evidence>
<evidence type="ECO:0000256" key="3">
    <source>
        <dbReference type="ARBA" id="ARBA00023237"/>
    </source>
</evidence>
<dbReference type="InterPro" id="IPR008969">
    <property type="entry name" value="CarboxyPept-like_regulatory"/>
</dbReference>
<feature type="signal peptide" evidence="4">
    <location>
        <begin position="1"/>
        <end position="20"/>
    </location>
</feature>
<gene>
    <name evidence="7" type="ORF">LX66_4167</name>
</gene>
<dbReference type="Gene3D" id="2.40.170.20">
    <property type="entry name" value="TonB-dependent receptor, beta-barrel domain"/>
    <property type="match status" value="1"/>
</dbReference>
<dbReference type="RefSeq" id="WP_145717066.1">
    <property type="nucleotide sequence ID" value="NZ_BAAAFY010000004.1"/>
</dbReference>
<evidence type="ECO:0000313" key="8">
    <source>
        <dbReference type="Proteomes" id="UP000316778"/>
    </source>
</evidence>
<organism evidence="7 8">
    <name type="scientific">Chitinophaga japonensis</name>
    <name type="common">Flexibacter japonensis</name>
    <dbReference type="NCBI Taxonomy" id="104662"/>
    <lineage>
        <taxon>Bacteria</taxon>
        <taxon>Pseudomonadati</taxon>
        <taxon>Bacteroidota</taxon>
        <taxon>Chitinophagia</taxon>
        <taxon>Chitinophagales</taxon>
        <taxon>Chitinophagaceae</taxon>
        <taxon>Chitinophaga</taxon>
    </lineage>
</organism>
<dbReference type="AlphaFoldDB" id="A0A562T296"/>
<dbReference type="InterPro" id="IPR036942">
    <property type="entry name" value="Beta-barrel_TonB_sf"/>
</dbReference>
<evidence type="ECO:0000259" key="6">
    <source>
        <dbReference type="Pfam" id="PF14905"/>
    </source>
</evidence>
<comment type="subcellular location">
    <subcellularLocation>
        <location evidence="1">Cell outer membrane</location>
    </subcellularLocation>
</comment>
<feature type="domain" description="TonB-dependent receptor plug" evidence="5">
    <location>
        <begin position="140"/>
        <end position="227"/>
    </location>
</feature>
<dbReference type="Gene3D" id="2.60.40.1120">
    <property type="entry name" value="Carboxypeptidase-like, regulatory domain"/>
    <property type="match status" value="1"/>
</dbReference>
<keyword evidence="4" id="KW-0732">Signal</keyword>
<keyword evidence="7" id="KW-0675">Receptor</keyword>
<evidence type="ECO:0000256" key="2">
    <source>
        <dbReference type="ARBA" id="ARBA00023136"/>
    </source>
</evidence>
<dbReference type="PANTHER" id="PTHR40980">
    <property type="entry name" value="PLUG DOMAIN-CONTAINING PROTEIN"/>
    <property type="match status" value="1"/>
</dbReference>
<keyword evidence="8" id="KW-1185">Reference proteome</keyword>
<protein>
    <submittedName>
        <fullName evidence="7">Outer membrane receptor protein involved in Fe transport</fullName>
    </submittedName>
</protein>
<keyword evidence="2" id="KW-0472">Membrane</keyword>
<dbReference type="GO" id="GO:0009279">
    <property type="term" value="C:cell outer membrane"/>
    <property type="evidence" value="ECO:0007669"/>
    <property type="project" value="UniProtKB-SubCell"/>
</dbReference>
<name>A0A562T296_CHIJA</name>
<dbReference type="Pfam" id="PF14905">
    <property type="entry name" value="OMP_b-brl_3"/>
    <property type="match status" value="1"/>
</dbReference>
<dbReference type="EMBL" id="VLLG01000004">
    <property type="protein sequence ID" value="TWI86900.1"/>
    <property type="molecule type" value="Genomic_DNA"/>
</dbReference>
<dbReference type="InterPro" id="IPR037066">
    <property type="entry name" value="Plug_dom_sf"/>
</dbReference>
<dbReference type="SUPFAM" id="SSF56935">
    <property type="entry name" value="Porins"/>
    <property type="match status" value="1"/>
</dbReference>
<proteinExistence type="predicted"/>
<feature type="domain" description="Outer membrane protein beta-barrel" evidence="6">
    <location>
        <begin position="380"/>
        <end position="780"/>
    </location>
</feature>
<dbReference type="Gene3D" id="2.170.130.10">
    <property type="entry name" value="TonB-dependent receptor, plug domain"/>
    <property type="match status" value="1"/>
</dbReference>
<accession>A0A562T296</accession>
<comment type="caution">
    <text evidence="7">The sequence shown here is derived from an EMBL/GenBank/DDBJ whole genome shotgun (WGS) entry which is preliminary data.</text>
</comment>
<reference evidence="7 8" key="1">
    <citation type="journal article" date="2013" name="Stand. Genomic Sci.">
        <title>Genomic Encyclopedia of Type Strains, Phase I: The one thousand microbial genomes (KMG-I) project.</title>
        <authorList>
            <person name="Kyrpides N.C."/>
            <person name="Woyke T."/>
            <person name="Eisen J.A."/>
            <person name="Garrity G."/>
            <person name="Lilburn T.G."/>
            <person name="Beck B.J."/>
            <person name="Whitman W.B."/>
            <person name="Hugenholtz P."/>
            <person name="Klenk H.P."/>
        </authorList>
    </citation>
    <scope>NUCLEOTIDE SEQUENCE [LARGE SCALE GENOMIC DNA]</scope>
    <source>
        <strain evidence="7 8">DSM 13484</strain>
    </source>
</reference>
<keyword evidence="3" id="KW-0998">Cell outer membrane</keyword>
<evidence type="ECO:0000259" key="5">
    <source>
        <dbReference type="Pfam" id="PF07715"/>
    </source>
</evidence>
<dbReference type="Proteomes" id="UP000316778">
    <property type="component" value="Unassembled WGS sequence"/>
</dbReference>
<dbReference type="InterPro" id="IPR041700">
    <property type="entry name" value="OMP_b-brl_3"/>
</dbReference>